<dbReference type="GO" id="GO:0016020">
    <property type="term" value="C:membrane"/>
    <property type="evidence" value="ECO:0007669"/>
    <property type="project" value="UniProtKB-SubCell"/>
</dbReference>
<accession>A0A6A6VD38</accession>
<organism evidence="9 10">
    <name type="scientific">Sporormia fimetaria CBS 119925</name>
    <dbReference type="NCBI Taxonomy" id="1340428"/>
    <lineage>
        <taxon>Eukaryota</taxon>
        <taxon>Fungi</taxon>
        <taxon>Dikarya</taxon>
        <taxon>Ascomycota</taxon>
        <taxon>Pezizomycotina</taxon>
        <taxon>Dothideomycetes</taxon>
        <taxon>Pleosporomycetidae</taxon>
        <taxon>Pleosporales</taxon>
        <taxon>Sporormiaceae</taxon>
        <taxon>Sporormia</taxon>
    </lineage>
</organism>
<feature type="region of interest" description="Disordered" evidence="6">
    <location>
        <begin position="347"/>
        <end position="377"/>
    </location>
</feature>
<feature type="transmembrane region" description="Helical" evidence="7">
    <location>
        <begin position="37"/>
        <end position="58"/>
    </location>
</feature>
<feature type="transmembrane region" description="Helical" evidence="7">
    <location>
        <begin position="152"/>
        <end position="174"/>
    </location>
</feature>
<comment type="similarity">
    <text evidence="5">Belongs to the SAT4 family.</text>
</comment>
<dbReference type="PANTHER" id="PTHR33048:SF131">
    <property type="entry name" value="INTEGRAL MEMBRANE PROTEIN"/>
    <property type="match status" value="1"/>
</dbReference>
<dbReference type="EMBL" id="MU006574">
    <property type="protein sequence ID" value="KAF2747111.1"/>
    <property type="molecule type" value="Genomic_DNA"/>
</dbReference>
<proteinExistence type="inferred from homology"/>
<evidence type="ECO:0000256" key="6">
    <source>
        <dbReference type="SAM" id="MobiDB-lite"/>
    </source>
</evidence>
<keyword evidence="3 7" id="KW-1133">Transmembrane helix</keyword>
<dbReference type="OrthoDB" id="5278984at2759"/>
<dbReference type="InterPro" id="IPR052337">
    <property type="entry name" value="SAT4-like"/>
</dbReference>
<evidence type="ECO:0000256" key="5">
    <source>
        <dbReference type="ARBA" id="ARBA00038359"/>
    </source>
</evidence>
<evidence type="ECO:0000256" key="1">
    <source>
        <dbReference type="ARBA" id="ARBA00004141"/>
    </source>
</evidence>
<comment type="subcellular location">
    <subcellularLocation>
        <location evidence="1">Membrane</location>
        <topology evidence="1">Multi-pass membrane protein</topology>
    </subcellularLocation>
</comment>
<evidence type="ECO:0000256" key="4">
    <source>
        <dbReference type="ARBA" id="ARBA00023136"/>
    </source>
</evidence>
<feature type="transmembrane region" description="Helical" evidence="7">
    <location>
        <begin position="232"/>
        <end position="253"/>
    </location>
</feature>
<dbReference type="AlphaFoldDB" id="A0A6A6VD38"/>
<evidence type="ECO:0000256" key="2">
    <source>
        <dbReference type="ARBA" id="ARBA00022692"/>
    </source>
</evidence>
<dbReference type="InterPro" id="IPR049326">
    <property type="entry name" value="Rhodopsin_dom_fungi"/>
</dbReference>
<keyword evidence="4 7" id="KW-0472">Membrane</keyword>
<feature type="transmembrane region" description="Helical" evidence="7">
    <location>
        <begin position="70"/>
        <end position="91"/>
    </location>
</feature>
<evidence type="ECO:0000313" key="9">
    <source>
        <dbReference type="EMBL" id="KAF2747111.1"/>
    </source>
</evidence>
<dbReference type="Proteomes" id="UP000799440">
    <property type="component" value="Unassembled WGS sequence"/>
</dbReference>
<name>A0A6A6VD38_9PLEO</name>
<feature type="domain" description="Rhodopsin" evidence="8">
    <location>
        <begin position="54"/>
        <end position="295"/>
    </location>
</feature>
<keyword evidence="2 7" id="KW-0812">Transmembrane</keyword>
<feature type="compositionally biased region" description="Basic and acidic residues" evidence="6">
    <location>
        <begin position="359"/>
        <end position="377"/>
    </location>
</feature>
<evidence type="ECO:0000259" key="8">
    <source>
        <dbReference type="Pfam" id="PF20684"/>
    </source>
</evidence>
<evidence type="ECO:0000313" key="10">
    <source>
        <dbReference type="Proteomes" id="UP000799440"/>
    </source>
</evidence>
<reference evidence="9" key="1">
    <citation type="journal article" date="2020" name="Stud. Mycol.">
        <title>101 Dothideomycetes genomes: a test case for predicting lifestyles and emergence of pathogens.</title>
        <authorList>
            <person name="Haridas S."/>
            <person name="Albert R."/>
            <person name="Binder M."/>
            <person name="Bloem J."/>
            <person name="Labutti K."/>
            <person name="Salamov A."/>
            <person name="Andreopoulos B."/>
            <person name="Baker S."/>
            <person name="Barry K."/>
            <person name="Bills G."/>
            <person name="Bluhm B."/>
            <person name="Cannon C."/>
            <person name="Castanera R."/>
            <person name="Culley D."/>
            <person name="Daum C."/>
            <person name="Ezra D."/>
            <person name="Gonzalez J."/>
            <person name="Henrissat B."/>
            <person name="Kuo A."/>
            <person name="Liang C."/>
            <person name="Lipzen A."/>
            <person name="Lutzoni F."/>
            <person name="Magnuson J."/>
            <person name="Mondo S."/>
            <person name="Nolan M."/>
            <person name="Ohm R."/>
            <person name="Pangilinan J."/>
            <person name="Park H.-J."/>
            <person name="Ramirez L."/>
            <person name="Alfaro M."/>
            <person name="Sun H."/>
            <person name="Tritt A."/>
            <person name="Yoshinaga Y."/>
            <person name="Zwiers L.-H."/>
            <person name="Turgeon B."/>
            <person name="Goodwin S."/>
            <person name="Spatafora J."/>
            <person name="Crous P."/>
            <person name="Grigoriev I."/>
        </authorList>
    </citation>
    <scope>NUCLEOTIDE SEQUENCE</scope>
    <source>
        <strain evidence="9">CBS 119925</strain>
    </source>
</reference>
<dbReference type="PANTHER" id="PTHR33048">
    <property type="entry name" value="PTH11-LIKE INTEGRAL MEMBRANE PROTEIN (AFU_ORTHOLOGUE AFUA_5G11245)"/>
    <property type="match status" value="1"/>
</dbReference>
<sequence>MTLIEIGGVVVDTEKFGFELDTNAVDFTDRSSNEDEVWTSNVTLISLVTIFVGLRIFARTYMMRKLFLDDVLILVASAFTIALASVCLHATKDAGLGTHVWMLPFVTAFDTVKHCIQYLFVCQVLYACAIAFTKLSIIASYLRFFQEPVFRIAMHVTALLVLGIWVTGIFVTIFQCQPVAAAWDFTIRDSRCISFVDYLYASSAISVTLDVVLCVLPWPFLWRLNMPTKQKVLLCLLLGAGAGACVAGVMRISQLYTLRSIDVTFRSVTCLNLSVIECSLGIICVSIPPIRPLFIRVFPRACCKDDTSVQTPLHKIPRLRRATISGDHAERQADAMEAKASGEMYLGDDSSLECQSPSRPEHYAGEVRYDHSSEYKT</sequence>
<evidence type="ECO:0000256" key="7">
    <source>
        <dbReference type="SAM" id="Phobius"/>
    </source>
</evidence>
<protein>
    <recommendedName>
        <fullName evidence="8">Rhodopsin domain-containing protein</fullName>
    </recommendedName>
</protein>
<keyword evidence="10" id="KW-1185">Reference proteome</keyword>
<feature type="transmembrane region" description="Helical" evidence="7">
    <location>
        <begin position="198"/>
        <end position="220"/>
    </location>
</feature>
<gene>
    <name evidence="9" type="ORF">M011DRAFT_403147</name>
</gene>
<dbReference type="Pfam" id="PF20684">
    <property type="entry name" value="Fung_rhodopsin"/>
    <property type="match status" value="1"/>
</dbReference>
<evidence type="ECO:0000256" key="3">
    <source>
        <dbReference type="ARBA" id="ARBA00022989"/>
    </source>
</evidence>